<name>A0A4Z0QGV7_9BACT</name>
<proteinExistence type="predicted"/>
<accession>A0A4Z0QGV7</accession>
<dbReference type="RefSeq" id="WP_135392892.1">
    <property type="nucleotide sequence ID" value="NZ_SRMB01000001.1"/>
</dbReference>
<sequence>MTNPQDNLKNQTVREYLFLQEMYEDPYFPNQLVDKGRIILVKLCADIEQQQPQDLEALYALTQAATEQFNDLQEEFFEAGSEIETAARDCIARDFGFIAKAYGFEADLEELIATRDW</sequence>
<evidence type="ECO:0000313" key="2">
    <source>
        <dbReference type="Proteomes" id="UP000298471"/>
    </source>
</evidence>
<comment type="caution">
    <text evidence="1">The sequence shown here is derived from an EMBL/GenBank/DDBJ whole genome shotgun (WGS) entry which is preliminary data.</text>
</comment>
<evidence type="ECO:0000313" key="1">
    <source>
        <dbReference type="EMBL" id="TGE28945.1"/>
    </source>
</evidence>
<organism evidence="1 2">
    <name type="scientific">Hymenobacter metallicola</name>
    <dbReference type="NCBI Taxonomy" id="2563114"/>
    <lineage>
        <taxon>Bacteria</taxon>
        <taxon>Pseudomonadati</taxon>
        <taxon>Bacteroidota</taxon>
        <taxon>Cytophagia</taxon>
        <taxon>Cytophagales</taxon>
        <taxon>Hymenobacteraceae</taxon>
        <taxon>Hymenobacter</taxon>
    </lineage>
</organism>
<protein>
    <submittedName>
        <fullName evidence="1">Uncharacterized protein</fullName>
    </submittedName>
</protein>
<dbReference type="InterPro" id="IPR043767">
    <property type="entry name" value="DUF5713"/>
</dbReference>
<dbReference type="EMBL" id="SRMB01000001">
    <property type="protein sequence ID" value="TGE28945.1"/>
    <property type="molecule type" value="Genomic_DNA"/>
</dbReference>
<dbReference type="OrthoDB" id="8795357at2"/>
<keyword evidence="2" id="KW-1185">Reference proteome</keyword>
<dbReference type="AlphaFoldDB" id="A0A4Z0QGV7"/>
<dbReference type="Pfam" id="PF18977">
    <property type="entry name" value="DUF5713"/>
    <property type="match status" value="1"/>
</dbReference>
<reference evidence="1 2" key="1">
    <citation type="submission" date="2019-04" db="EMBL/GenBank/DDBJ databases">
        <authorList>
            <person name="Feng G."/>
            <person name="Zhang J."/>
            <person name="Zhu H."/>
        </authorList>
    </citation>
    <scope>NUCLEOTIDE SEQUENCE [LARGE SCALE GENOMIC DNA]</scope>
    <source>
        <strain evidence="1 2">9PBR-1</strain>
    </source>
</reference>
<gene>
    <name evidence="1" type="ORF">E5K02_05645</name>
</gene>
<dbReference type="Proteomes" id="UP000298471">
    <property type="component" value="Unassembled WGS sequence"/>
</dbReference>